<dbReference type="PANTHER" id="PTHR48111:SF50">
    <property type="entry name" value="KDP OPERON TRANSCRIPTIONAL REGULATORY PROTEIN KDPE"/>
    <property type="match status" value="1"/>
</dbReference>
<protein>
    <submittedName>
        <fullName evidence="6">Two-component system KDP operon response regulator KdpE</fullName>
    </submittedName>
</protein>
<dbReference type="GO" id="GO:0000976">
    <property type="term" value="F:transcription cis-regulatory region binding"/>
    <property type="evidence" value="ECO:0007669"/>
    <property type="project" value="TreeGrafter"/>
</dbReference>
<gene>
    <name evidence="6" type="ORF">HDF16_004529</name>
</gene>
<dbReference type="GO" id="GO:0006355">
    <property type="term" value="P:regulation of DNA-templated transcription"/>
    <property type="evidence" value="ECO:0007669"/>
    <property type="project" value="InterPro"/>
</dbReference>
<dbReference type="CDD" id="cd00383">
    <property type="entry name" value="trans_reg_C"/>
    <property type="match status" value="1"/>
</dbReference>
<sequence>MMTNDKQDRAKLLLIDDEKQILRTLQVTLGSQGYEIRTADNGLDGLIVFREWRPDLVITDLSMPEMSGVELCREIRSIAQTPIIVLSVREQEGAKVAALDAGADDYVTKPFNIQELKARIRAHLRRQSADTPKSQSVDLGDFVINVPQHRVTVRENEIHLTPKQFELLLYMAQSPGKVLPHRDLLNAVWGANAVSQPEYLRVAIGQLRKKLGDRGEQYIQTEPWVGYRFVAEADEPNGLD</sequence>
<dbReference type="SUPFAM" id="SSF52172">
    <property type="entry name" value="CheY-like"/>
    <property type="match status" value="1"/>
</dbReference>
<evidence type="ECO:0000259" key="4">
    <source>
        <dbReference type="PROSITE" id="PS50110"/>
    </source>
</evidence>
<dbReference type="Gene3D" id="3.40.50.2300">
    <property type="match status" value="1"/>
</dbReference>
<evidence type="ECO:0000256" key="1">
    <source>
        <dbReference type="ARBA" id="ARBA00023125"/>
    </source>
</evidence>
<evidence type="ECO:0000259" key="5">
    <source>
        <dbReference type="PROSITE" id="PS51755"/>
    </source>
</evidence>
<evidence type="ECO:0000256" key="3">
    <source>
        <dbReference type="PROSITE-ProRule" id="PRU01091"/>
    </source>
</evidence>
<dbReference type="InterPro" id="IPR001867">
    <property type="entry name" value="OmpR/PhoB-type_DNA-bd"/>
</dbReference>
<dbReference type="Proteomes" id="UP000540989">
    <property type="component" value="Unassembled WGS sequence"/>
</dbReference>
<comment type="caution">
    <text evidence="6">The sequence shown here is derived from an EMBL/GenBank/DDBJ whole genome shotgun (WGS) entry which is preliminary data.</text>
</comment>
<evidence type="ECO:0000313" key="7">
    <source>
        <dbReference type="Proteomes" id="UP000540989"/>
    </source>
</evidence>
<dbReference type="InterPro" id="IPR001789">
    <property type="entry name" value="Sig_transdc_resp-reg_receiver"/>
</dbReference>
<proteinExistence type="predicted"/>
<reference evidence="6 7" key="1">
    <citation type="submission" date="2020-08" db="EMBL/GenBank/DDBJ databases">
        <title>Genomic Encyclopedia of Type Strains, Phase IV (KMG-V): Genome sequencing to study the core and pangenomes of soil and plant-associated prokaryotes.</title>
        <authorList>
            <person name="Whitman W."/>
        </authorList>
    </citation>
    <scope>NUCLEOTIDE SEQUENCE [LARGE SCALE GENOMIC DNA]</scope>
    <source>
        <strain evidence="6 7">M8UP14</strain>
    </source>
</reference>
<feature type="DNA-binding region" description="OmpR/PhoB-type" evidence="3">
    <location>
        <begin position="134"/>
        <end position="231"/>
    </location>
</feature>
<dbReference type="Gene3D" id="6.10.250.690">
    <property type="match status" value="1"/>
</dbReference>
<dbReference type="InterPro" id="IPR016032">
    <property type="entry name" value="Sig_transdc_resp-reg_C-effctor"/>
</dbReference>
<dbReference type="Pfam" id="PF00072">
    <property type="entry name" value="Response_reg"/>
    <property type="match status" value="1"/>
</dbReference>
<dbReference type="Pfam" id="PF00486">
    <property type="entry name" value="Trans_reg_C"/>
    <property type="match status" value="1"/>
</dbReference>
<dbReference type="RefSeq" id="WP_246409634.1">
    <property type="nucleotide sequence ID" value="NZ_JACHIP010000007.1"/>
</dbReference>
<evidence type="ECO:0000313" key="6">
    <source>
        <dbReference type="EMBL" id="MBB5059800.1"/>
    </source>
</evidence>
<name>A0A7W7ZH31_9BACT</name>
<dbReference type="Gene3D" id="1.10.10.10">
    <property type="entry name" value="Winged helix-like DNA-binding domain superfamily/Winged helix DNA-binding domain"/>
    <property type="match status" value="1"/>
</dbReference>
<dbReference type="InterPro" id="IPR011006">
    <property type="entry name" value="CheY-like_superfamily"/>
</dbReference>
<accession>A0A7W7ZH31</accession>
<keyword evidence="7" id="KW-1185">Reference proteome</keyword>
<feature type="domain" description="Response regulatory" evidence="4">
    <location>
        <begin position="11"/>
        <end position="124"/>
    </location>
</feature>
<keyword evidence="1 3" id="KW-0238">DNA-binding</keyword>
<dbReference type="PROSITE" id="PS50110">
    <property type="entry name" value="RESPONSE_REGULATORY"/>
    <property type="match status" value="1"/>
</dbReference>
<dbReference type="AlphaFoldDB" id="A0A7W7ZH31"/>
<dbReference type="PROSITE" id="PS51755">
    <property type="entry name" value="OMPR_PHOB"/>
    <property type="match status" value="1"/>
</dbReference>
<keyword evidence="2" id="KW-0597">Phosphoprotein</keyword>
<dbReference type="SMART" id="SM00448">
    <property type="entry name" value="REC"/>
    <property type="match status" value="1"/>
</dbReference>
<organism evidence="6 7">
    <name type="scientific">Granulicella aggregans</name>
    <dbReference type="NCBI Taxonomy" id="474949"/>
    <lineage>
        <taxon>Bacteria</taxon>
        <taxon>Pseudomonadati</taxon>
        <taxon>Acidobacteriota</taxon>
        <taxon>Terriglobia</taxon>
        <taxon>Terriglobales</taxon>
        <taxon>Acidobacteriaceae</taxon>
        <taxon>Granulicella</taxon>
    </lineage>
</organism>
<dbReference type="SUPFAM" id="SSF46894">
    <property type="entry name" value="C-terminal effector domain of the bipartite response regulators"/>
    <property type="match status" value="1"/>
</dbReference>
<dbReference type="PANTHER" id="PTHR48111">
    <property type="entry name" value="REGULATOR OF RPOS"/>
    <property type="match status" value="1"/>
</dbReference>
<dbReference type="InterPro" id="IPR039420">
    <property type="entry name" value="WalR-like"/>
</dbReference>
<feature type="domain" description="OmpR/PhoB-type" evidence="5">
    <location>
        <begin position="134"/>
        <end position="231"/>
    </location>
</feature>
<evidence type="ECO:0000256" key="2">
    <source>
        <dbReference type="PROSITE-ProRule" id="PRU00169"/>
    </source>
</evidence>
<dbReference type="SMART" id="SM00862">
    <property type="entry name" value="Trans_reg_C"/>
    <property type="match status" value="1"/>
</dbReference>
<dbReference type="GO" id="GO:0005829">
    <property type="term" value="C:cytosol"/>
    <property type="evidence" value="ECO:0007669"/>
    <property type="project" value="TreeGrafter"/>
</dbReference>
<dbReference type="GO" id="GO:0032993">
    <property type="term" value="C:protein-DNA complex"/>
    <property type="evidence" value="ECO:0007669"/>
    <property type="project" value="TreeGrafter"/>
</dbReference>
<dbReference type="InterPro" id="IPR036388">
    <property type="entry name" value="WH-like_DNA-bd_sf"/>
</dbReference>
<dbReference type="EMBL" id="JACHIP010000007">
    <property type="protein sequence ID" value="MBB5059800.1"/>
    <property type="molecule type" value="Genomic_DNA"/>
</dbReference>
<dbReference type="GO" id="GO:0000156">
    <property type="term" value="F:phosphorelay response regulator activity"/>
    <property type="evidence" value="ECO:0007669"/>
    <property type="project" value="TreeGrafter"/>
</dbReference>
<feature type="modified residue" description="4-aspartylphosphate" evidence="2">
    <location>
        <position position="60"/>
    </location>
</feature>